<gene>
    <name evidence="3" type="primary">KCH1</name>
    <name evidence="3" type="ORF">SLS53_006953</name>
</gene>
<keyword evidence="2" id="KW-1133">Transmembrane helix</keyword>
<feature type="transmembrane region" description="Helical" evidence="2">
    <location>
        <begin position="239"/>
        <end position="267"/>
    </location>
</feature>
<feature type="region of interest" description="Disordered" evidence="1">
    <location>
        <begin position="305"/>
        <end position="324"/>
    </location>
</feature>
<feature type="compositionally biased region" description="Polar residues" evidence="1">
    <location>
        <begin position="602"/>
        <end position="621"/>
    </location>
</feature>
<name>A0AAN9U8V9_9PEZI</name>
<organism evidence="3 4">
    <name type="scientific">Cytospora paraplurivora</name>
    <dbReference type="NCBI Taxonomy" id="2898453"/>
    <lineage>
        <taxon>Eukaryota</taxon>
        <taxon>Fungi</taxon>
        <taxon>Dikarya</taxon>
        <taxon>Ascomycota</taxon>
        <taxon>Pezizomycotina</taxon>
        <taxon>Sordariomycetes</taxon>
        <taxon>Sordariomycetidae</taxon>
        <taxon>Diaporthales</taxon>
        <taxon>Cytosporaceae</taxon>
        <taxon>Cytospora</taxon>
    </lineage>
</organism>
<keyword evidence="4" id="KW-1185">Reference proteome</keyword>
<accession>A0AAN9U8V9</accession>
<feature type="compositionally biased region" description="Polar residues" evidence="1">
    <location>
        <begin position="786"/>
        <end position="801"/>
    </location>
</feature>
<dbReference type="Pfam" id="PF16944">
    <property type="entry name" value="KCH"/>
    <property type="match status" value="1"/>
</dbReference>
<evidence type="ECO:0000256" key="2">
    <source>
        <dbReference type="SAM" id="Phobius"/>
    </source>
</evidence>
<feature type="compositionally biased region" description="Polar residues" evidence="1">
    <location>
        <begin position="812"/>
        <end position="825"/>
    </location>
</feature>
<protein>
    <submittedName>
        <fullName evidence="3">Potassium transporter</fullName>
    </submittedName>
</protein>
<dbReference type="PANTHER" id="PTHR36424:SF1">
    <property type="entry name" value="LOW AFFINITY K(+) TRANSPORTER 1-RELATED"/>
    <property type="match status" value="1"/>
</dbReference>
<dbReference type="PANTHER" id="PTHR36424">
    <property type="entry name" value="PHEROMONE-REGULATED MEMBRANE PROTEIN 6"/>
    <property type="match status" value="1"/>
</dbReference>
<feature type="transmembrane region" description="Helical" evidence="2">
    <location>
        <begin position="92"/>
        <end position="110"/>
    </location>
</feature>
<feature type="compositionally biased region" description="Polar residues" evidence="1">
    <location>
        <begin position="705"/>
        <end position="716"/>
    </location>
</feature>
<sequence length="877" mass="97856">MGCIRHRRSDLEVRPERKWEYIVSLANMTSVTPDSLNDFKAESAFTYIAYGYLFFSLIISTAVYAVDTFTAINLLAFNKWSSEIQPAVSFDITKWIFAICIILSIINLVYEHIRAQRIMRRGSVAESYLDNLAVKLESIRMGSGKGWRRFLVFAELTKSKKGAEYIALFTYFSFQSWIRVIFCAGPRQAVNGITLYSVYTAKLAVSGENFESSFVDFFDKIKALAEQDYQQALILSGMLFTVSVWIFSIISLIFATMFFVFFLWGWIPQEDDGLSGYCERKINKRLMSIVSTKIDAAITDQERQRKKAELRAAKKTGEMPPEERKATLPRLMPENDKIPGMPMINRNDTMATLPLYTSRPGTPNGGGGQGFELNKMPVLNRTWTASSTSSRVPLLQSGAEMGRSSPAPPLPPLPPLSTMNYSMAPPLQRTQTDQSNFGGPYTQTPTAYSPDNDFPPMPQPVRSFTPAPMVPYGMPPRSNTTPAPRGTVNAEYPAGRASPAPLRQMPSRSTFDDYNDGSILAPSAMPPSVYPPRGQTQSPRPMAPPYGQRGYPGGPGVYPMRTATGPLPNRGPPGAQPRRNMTAPGPQPGIQRQGTGEFRSLTPAQQNYRGAQPQRNMSAPSPQAGILAQGIGEFPSQSPAQQDQYIASSGYYEPPASSQPDAYYPTSPPDEYLNRPSTAQSQRSIGSPPQLNHQPTYGSERDMNSPPQLRRQSTHQGEMEMKTPPQLRRQSTLQGEMEMNSPPQLRRQSTHQGEMEMKTPPQLRRQSTLQGEMEMNSPAQLRRQPTYGSEQETNSPSQLRRQPTYEDEMEMNSPTQLRRQPTYGSEQEMDSPAQLVRRPTYGSEQSMSDPRQPVRKPTYGSGWMTDLEGQRGSPGPQ</sequence>
<comment type="caution">
    <text evidence="3">The sequence shown here is derived from an EMBL/GenBank/DDBJ whole genome shotgun (WGS) entry which is preliminary data.</text>
</comment>
<dbReference type="GO" id="GO:0005886">
    <property type="term" value="C:plasma membrane"/>
    <property type="evidence" value="ECO:0007669"/>
    <property type="project" value="InterPro"/>
</dbReference>
<evidence type="ECO:0000313" key="4">
    <source>
        <dbReference type="Proteomes" id="UP001320245"/>
    </source>
</evidence>
<feature type="region of interest" description="Disordered" evidence="1">
    <location>
        <begin position="428"/>
        <end position="877"/>
    </location>
</feature>
<feature type="compositionally biased region" description="Polar residues" evidence="1">
    <location>
        <begin position="675"/>
        <end position="697"/>
    </location>
</feature>
<dbReference type="AlphaFoldDB" id="A0AAN9U8V9"/>
<dbReference type="GO" id="GO:0015079">
    <property type="term" value="F:potassium ion transmembrane transporter activity"/>
    <property type="evidence" value="ECO:0007669"/>
    <property type="project" value="InterPro"/>
</dbReference>
<dbReference type="InterPro" id="IPR031606">
    <property type="entry name" value="Kch1/2"/>
</dbReference>
<dbReference type="Proteomes" id="UP001320245">
    <property type="component" value="Unassembled WGS sequence"/>
</dbReference>
<keyword evidence="2" id="KW-0812">Transmembrane</keyword>
<reference evidence="3 4" key="1">
    <citation type="journal article" date="2023" name="PLoS ONE">
        <title>Cytospora paraplurivora sp. nov. isolated from orchards with fruit tree decline syndrome in Ontario, Canada.</title>
        <authorList>
            <person name="Ilyukhin E."/>
            <person name="Nguyen H.D.T."/>
            <person name="Castle A.J."/>
            <person name="Ellouze W."/>
        </authorList>
    </citation>
    <scope>NUCLEOTIDE SEQUENCE [LARGE SCALE GENOMIC DNA]</scope>
    <source>
        <strain evidence="3 4">FDS-564</strain>
    </source>
</reference>
<feature type="compositionally biased region" description="Polar residues" evidence="1">
    <location>
        <begin position="635"/>
        <end position="647"/>
    </location>
</feature>
<feature type="compositionally biased region" description="Polar residues" evidence="1">
    <location>
        <begin position="428"/>
        <end position="449"/>
    </location>
</feature>
<feature type="compositionally biased region" description="Polar residues" evidence="1">
    <location>
        <begin position="741"/>
        <end position="752"/>
    </location>
</feature>
<feature type="transmembrane region" description="Helical" evidence="2">
    <location>
        <begin position="47"/>
        <end position="72"/>
    </location>
</feature>
<proteinExistence type="predicted"/>
<dbReference type="EMBL" id="JAJSPL020000033">
    <property type="protein sequence ID" value="KAK7736522.1"/>
    <property type="molecule type" value="Genomic_DNA"/>
</dbReference>
<evidence type="ECO:0000256" key="1">
    <source>
        <dbReference type="SAM" id="MobiDB-lite"/>
    </source>
</evidence>
<evidence type="ECO:0000313" key="3">
    <source>
        <dbReference type="EMBL" id="KAK7736522.1"/>
    </source>
</evidence>
<keyword evidence="2" id="KW-0472">Membrane</keyword>